<evidence type="ECO:0000259" key="2">
    <source>
        <dbReference type="Pfam" id="PF04063"/>
    </source>
</evidence>
<dbReference type="Pfam" id="PF04063">
    <property type="entry name" value="DUF383"/>
    <property type="match status" value="1"/>
</dbReference>
<dbReference type="InterPro" id="IPR007205">
    <property type="entry name" value="Protein_HGH1_N"/>
</dbReference>
<dbReference type="InterPro" id="IPR039717">
    <property type="entry name" value="Hgh1"/>
</dbReference>
<dbReference type="PANTHER" id="PTHR13387">
    <property type="entry name" value="PROTEIN HGH1 HOMOLOG"/>
    <property type="match status" value="1"/>
</dbReference>
<evidence type="ECO:0000313" key="4">
    <source>
        <dbReference type="WBParaSite" id="MCU_010958-RB"/>
    </source>
</evidence>
<dbReference type="InterPro" id="IPR011989">
    <property type="entry name" value="ARM-like"/>
</dbReference>
<dbReference type="WBParaSite" id="MCU_010958-RB">
    <property type="protein sequence ID" value="MCU_010958-RB"/>
    <property type="gene ID" value="MCU_010958"/>
</dbReference>
<evidence type="ECO:0000259" key="3">
    <source>
        <dbReference type="Pfam" id="PF04064"/>
    </source>
</evidence>
<proteinExistence type="predicted"/>
<evidence type="ECO:0000256" key="1">
    <source>
        <dbReference type="ARBA" id="ARBA00014076"/>
    </source>
</evidence>
<dbReference type="AlphaFoldDB" id="A0A5K3FXL9"/>
<organism evidence="4">
    <name type="scientific">Mesocestoides corti</name>
    <name type="common">Flatworm</name>
    <dbReference type="NCBI Taxonomy" id="53468"/>
    <lineage>
        <taxon>Eukaryota</taxon>
        <taxon>Metazoa</taxon>
        <taxon>Spiralia</taxon>
        <taxon>Lophotrochozoa</taxon>
        <taxon>Platyhelminthes</taxon>
        <taxon>Cestoda</taxon>
        <taxon>Eucestoda</taxon>
        <taxon>Cyclophyllidea</taxon>
        <taxon>Mesocestoididae</taxon>
        <taxon>Mesocestoides</taxon>
    </lineage>
</organism>
<feature type="domain" description="Protein HGH1 C-terminal" evidence="3">
    <location>
        <begin position="280"/>
        <end position="310"/>
    </location>
</feature>
<dbReference type="PANTHER" id="PTHR13387:SF9">
    <property type="entry name" value="PROTEIN HGH1 HOMOLOG"/>
    <property type="match status" value="1"/>
</dbReference>
<name>A0A5K3FXL9_MESCO</name>
<accession>A0A5K3FXL9</accession>
<dbReference type="Gene3D" id="1.25.10.10">
    <property type="entry name" value="Leucine-rich Repeat Variant"/>
    <property type="match status" value="1"/>
</dbReference>
<dbReference type="InterPro" id="IPR007206">
    <property type="entry name" value="Protein_HGH1_C"/>
</dbReference>
<reference evidence="4" key="1">
    <citation type="submission" date="2019-11" db="UniProtKB">
        <authorList>
            <consortium name="WormBaseParasite"/>
        </authorList>
    </citation>
    <scope>IDENTIFICATION</scope>
</reference>
<sequence length="380" mass="42753">MEQAGLLEALLQVSTDEASTREITEELSHYFDILTGVIVESAQSMSSSALSSDRMFQLSIKCLINFCANEVLALQLFNSCDEQRREKFLGALISLTLSDAEGDIKTLTSSLLVNLTVVSEWAAALCDKSYVTSIYKKVATKRKPSRTELQFILNLTAISKMRQCICDELDCLSLLVCLLRELNDASSRLSIAGIVKNCCFEESTVVFLASLHRFSLGYHGKICSDEEDILCNLLVVLCGPEDNIDADDLLNLPPLIREAYHSQTVKRESDTSVKFTICEALMQLCSTEVGRSHLRRLRAYFILRELHRHECAVEGRIADAQKEQKRVQRILIFTIEQIVDQLLCEEADRPRGLRSLRDVSVDAEVQNRLEKAKDDYLNVA</sequence>
<feature type="domain" description="Protein HGH1 N-terminal" evidence="2">
    <location>
        <begin position="148"/>
        <end position="273"/>
    </location>
</feature>
<dbReference type="Pfam" id="PF04064">
    <property type="entry name" value="DUF384"/>
    <property type="match status" value="1"/>
</dbReference>
<protein>
    <recommendedName>
        <fullName evidence="1">Protein HGH1 homolog</fullName>
    </recommendedName>
</protein>